<evidence type="ECO:0000256" key="4">
    <source>
        <dbReference type="ARBA" id="ARBA00021061"/>
    </source>
</evidence>
<keyword evidence="7" id="KW-0156">Chromatin regulator</keyword>
<keyword evidence="12" id="KW-1185">Reference proteome</keyword>
<evidence type="ECO:0000256" key="1">
    <source>
        <dbReference type="ARBA" id="ARBA00004123"/>
    </source>
</evidence>
<sequence length="896" mass="101473">MSNAEYLSDSGSLTPPLADIEKQWQEFGVADDIINIDTEFSPKRQKTGEFDGEKFTPFFNCCHTISKKSGKKQSTTNLRGGYIEPGLLSRLLQNEEPKDNLLEKPIIKLFDYQFITATALVEQRQKLFYFLRQKMFEFESQETDQGLSSYIPQTGDNCWFYTSIRKQCCSFLLYVSAFVHRNLSPLTILAETNDPYLESWNSFPASLRKDVNNLWLFIGAVSSLPNGSFLKLDGASSNIKLSPAGQWLHLHLELKWGLTEILWRLYCVQDEKCVDQLTEIEEKLSALLKDLLHTATHINNGSIPSTLLHTTPFLCPCVKELWVIMIHFLDFLSDSHDIKSFWSALTTILNELLQGDKDQIKNFSFDVSEVCCKDPMLFCWWLLVHIAPLYWYNVEGEYVFKEKGNVSGNGILVQDLLRLAFLSRDAPKYGEGFDILVPLCGDRELQILLSFTQAMMIIISNELQDESRSSSELAQSLWDHVFPHIRQRITDPAVTQAHLNQLTNLAVGFTLLSITVPPESSPQTLETFHNLIRDFGLKDSMTASVSCKFLATLLASPEALEIIQSNDCQTEIVHTWFRCSLQKSSQDQHLLNLTRIVFLKIPETGNIIKTQRSVVAGNVEAALVALIRSLGESFSSLKLLADTVVFREKALVLIGDFLKYIESFLKQGGPPDCLRLSYKVAASLVRDCAKIIYKKTQHDCLLPKIIDQLVLPLNTKKPRSPAITQCIKLNLAEFLEGLASLDFRRDEFIKRKIKQIFAAYFHVFNQKCYLSTNSSPIKNPFLDVLKGTLSANPTQDSSGFRQYVINIIKYNYLVIPGRSPQELIPTLFFLGDLFKRTLSPGETARNTPLILKNILACLLACDTSSPDTEPPYIRSEATKVLELMMISCQKAQEVTS</sequence>
<evidence type="ECO:0000256" key="9">
    <source>
        <dbReference type="ARBA" id="ARBA00023242"/>
    </source>
</evidence>
<dbReference type="PANTHER" id="PTHR28547:SF1">
    <property type="entry name" value="PROTEIN MMS22-LIKE"/>
    <property type="match status" value="1"/>
</dbReference>
<keyword evidence="5" id="KW-0158">Chromosome</keyword>
<dbReference type="AlphaFoldDB" id="A0A6S7FM65"/>
<dbReference type="GO" id="GO:0000724">
    <property type="term" value="P:double-strand break repair via homologous recombination"/>
    <property type="evidence" value="ECO:0007669"/>
    <property type="project" value="InterPro"/>
</dbReference>
<protein>
    <recommendedName>
        <fullName evidence="4">Protein MMS22-like</fullName>
    </recommendedName>
    <alternativeName>
        <fullName evidence="10">Methyl methanesulfonate-sensitivity protein 22-like</fullName>
    </alternativeName>
</protein>
<organism evidence="11 12">
    <name type="scientific">Paramuricea clavata</name>
    <name type="common">Red gorgonian</name>
    <name type="synonym">Violescent sea-whip</name>
    <dbReference type="NCBI Taxonomy" id="317549"/>
    <lineage>
        <taxon>Eukaryota</taxon>
        <taxon>Metazoa</taxon>
        <taxon>Cnidaria</taxon>
        <taxon>Anthozoa</taxon>
        <taxon>Octocorallia</taxon>
        <taxon>Malacalcyonacea</taxon>
        <taxon>Plexauridae</taxon>
        <taxon>Paramuricea</taxon>
    </lineage>
</organism>
<evidence type="ECO:0000313" key="12">
    <source>
        <dbReference type="Proteomes" id="UP001152795"/>
    </source>
</evidence>
<proteinExistence type="inferred from homology"/>
<name>A0A6S7FM65_PARCT</name>
<keyword evidence="6" id="KW-0227">DNA damage</keyword>
<comment type="similarity">
    <text evidence="3">Belongs to the MMS22 family. MMS22L subfamily.</text>
</comment>
<dbReference type="InterPro" id="IPR029424">
    <property type="entry name" value="MMS22L_C"/>
</dbReference>
<evidence type="ECO:0000256" key="7">
    <source>
        <dbReference type="ARBA" id="ARBA00022853"/>
    </source>
</evidence>
<reference evidence="11" key="1">
    <citation type="submission" date="2020-04" db="EMBL/GenBank/DDBJ databases">
        <authorList>
            <person name="Alioto T."/>
            <person name="Alioto T."/>
            <person name="Gomez Garrido J."/>
        </authorList>
    </citation>
    <scope>NUCLEOTIDE SEQUENCE</scope>
    <source>
        <strain evidence="11">A484AB</strain>
    </source>
</reference>
<dbReference type="GO" id="GO:0006325">
    <property type="term" value="P:chromatin organization"/>
    <property type="evidence" value="ECO:0007669"/>
    <property type="project" value="UniProtKB-KW"/>
</dbReference>
<dbReference type="OrthoDB" id="8193282at2759"/>
<evidence type="ECO:0000256" key="5">
    <source>
        <dbReference type="ARBA" id="ARBA00022454"/>
    </source>
</evidence>
<comment type="subcellular location">
    <subcellularLocation>
        <location evidence="2">Chromosome</location>
    </subcellularLocation>
    <subcellularLocation>
        <location evidence="1">Nucleus</location>
    </subcellularLocation>
</comment>
<dbReference type="PANTHER" id="PTHR28547">
    <property type="entry name" value="PROTEIN MMS22-LIKE"/>
    <property type="match status" value="1"/>
</dbReference>
<accession>A0A6S7FM65</accession>
<evidence type="ECO:0000256" key="2">
    <source>
        <dbReference type="ARBA" id="ARBA00004286"/>
    </source>
</evidence>
<evidence type="ECO:0000256" key="6">
    <source>
        <dbReference type="ARBA" id="ARBA00022763"/>
    </source>
</evidence>
<dbReference type="Proteomes" id="UP001152795">
    <property type="component" value="Unassembled WGS sequence"/>
</dbReference>
<comment type="caution">
    <text evidence="11">The sequence shown here is derived from an EMBL/GenBank/DDBJ whole genome shotgun (WGS) entry which is preliminary data.</text>
</comment>
<gene>
    <name evidence="11" type="ORF">PACLA_8A064867</name>
</gene>
<evidence type="ECO:0000256" key="10">
    <source>
        <dbReference type="ARBA" id="ARBA00033326"/>
    </source>
</evidence>
<keyword evidence="8" id="KW-0234">DNA repair</keyword>
<evidence type="ECO:0000256" key="3">
    <source>
        <dbReference type="ARBA" id="ARBA00006585"/>
    </source>
</evidence>
<dbReference type="GO" id="GO:0031297">
    <property type="term" value="P:replication fork processing"/>
    <property type="evidence" value="ECO:0007669"/>
    <property type="project" value="InterPro"/>
</dbReference>
<dbReference type="EMBL" id="CACRXK020000332">
    <property type="protein sequence ID" value="CAB3980865.1"/>
    <property type="molecule type" value="Genomic_DNA"/>
</dbReference>
<dbReference type="Pfam" id="PF14910">
    <property type="entry name" value="MMS22L_N"/>
    <property type="match status" value="1"/>
</dbReference>
<dbReference type="InterPro" id="IPR042320">
    <property type="entry name" value="MMS22-like"/>
</dbReference>
<evidence type="ECO:0000313" key="11">
    <source>
        <dbReference type="EMBL" id="CAB3980865.1"/>
    </source>
</evidence>
<dbReference type="Pfam" id="PF14911">
    <property type="entry name" value="MMS22L_C"/>
    <property type="match status" value="1"/>
</dbReference>
<keyword evidence="9" id="KW-0539">Nucleus</keyword>
<dbReference type="InterPro" id="IPR029425">
    <property type="entry name" value="MMS22L_N"/>
</dbReference>
<dbReference type="GO" id="GO:0043596">
    <property type="term" value="C:nuclear replication fork"/>
    <property type="evidence" value="ECO:0007669"/>
    <property type="project" value="TreeGrafter"/>
</dbReference>
<evidence type="ECO:0000256" key="8">
    <source>
        <dbReference type="ARBA" id="ARBA00023204"/>
    </source>
</evidence>
<feature type="non-terminal residue" evidence="11">
    <location>
        <position position="1"/>
    </location>
</feature>